<proteinExistence type="predicted"/>
<sequence length="1311" mass="151302">MVETRSQSSKTPVKTRSSASLRTQSPRTSRSRRILKTDAETPRITRSRSRARQRNVEMDMFQYYEFGGPVGVTIIMLFSPCLMYYLWICSAFYNSQLVWRAAGESYWGFLCRLAGHVVEGAFPHVRAWIIYWVFLLVQGVLAVTLPGVYSKGLPLPHKNYERLTYFCNAAWSFYISMIGAIVLHISGIFNMYTLVTEFGPLLSVAILSGIFVSIVAYFYGIYTGNQHRMSGCFVYDLFMGVILNPRIGKYLDLKMFFEVRIPWFILFFISLAVGIKQYEVYGYISPQVCFVIFAHYLYANACAKGEELIVTTWDMAYEKWGFMLIFWNMAGDHQYTKDHVFFEVSSLLVLQGNLDEDNPYSKTSSLHNWLLGYEFPDMLMLLTQEMVYFLTIIVCVATILETLKEGIESFPMTVLRRSKQVSENEEALKYIVNVMEKSGKRLGVLTKDVFKGKFADEWRSVYRSETFEEVDVSSGVAMAMSVKEEEELRCIRMACKASVVLISTYFVDKMSTIIDEEDKVSHSRLAEMVERKLEDDVFLRSKEMKISPDFDPEQLEWCYTPIIQSCGNYDLRPSAVSDDNLLQGDVILCSLGLRYKSYCSNIGRTYMIDPNKSQENYYDFLLLLQKKVLESIKDGVVIKDVYNKAVGLIRMKYPELESKFVRNIGFGIGIEFQDRNLMLNSKNNRVLKDGMTLNLSIGFNDIENPNPQHARNKTYSLLLIDTIRVTKDAPIVYTDNPKSYNDISYYNDDEVSEKESVSKKRPERKASAINSAILKRKTRGENKDVDDSAEQKRRQHQKELAQKKQEEGLNRFSNGNGIQNGIEKPSLKKFESYKRDSQMPSSISNLKIVVDTKNSSIIVPIYGRPVPFHILTLKNASKNDEGEYVYLRLNFLTPGQGVGKKDDMPFDDITASFIRSLTFRSSDTRHISEVFASIQEMKKNVAKREAERKEMADVIEQDNLIEIKNRRPLKLAEVFVRPALDGKRVSGELEIHQNGLRYQSPLRSDHKIDLLFSNIKHLFFQPCDHELIALIHVHLKNPIMVGKRRARDIQFYREASDMQFDETGNKKRKYRYGDDDELELEQEERRRRIALNREFKMFSEKISESNEGRIDVDIPVRELGFTGVPFRSNVLLQPTTECLVHLTDPPFLVITLSDIEIAHLERVQFGLKNFDLVFVFKDFRRPPAHINTIPMSHLDNVKDWLDSVDIAYTEGVLNLNWATIMKTINDDPLAFFEEGGWAFLNNESDEESAESEEEGSEFTASEDEESEEESEYDENASEDESDFEEEDVSDVEDWDELEKKAARDDTKRSRK</sequence>
<dbReference type="Proteomes" id="UP000768646">
    <property type="component" value="Unassembled WGS sequence"/>
</dbReference>
<keyword evidence="2" id="KW-1185">Reference proteome</keyword>
<protein>
    <submittedName>
        <fullName evidence="1">Uncharacterized protein</fullName>
    </submittedName>
</protein>
<evidence type="ECO:0000313" key="2">
    <source>
        <dbReference type="Proteomes" id="UP000768646"/>
    </source>
</evidence>
<name>A0ACB7CA96_9ASCO</name>
<organism evidence="1 2">
    <name type="scientific">Pneumocystis oryctolagi</name>
    <dbReference type="NCBI Taxonomy" id="42067"/>
    <lineage>
        <taxon>Eukaryota</taxon>
        <taxon>Fungi</taxon>
        <taxon>Dikarya</taxon>
        <taxon>Ascomycota</taxon>
        <taxon>Taphrinomycotina</taxon>
        <taxon>Pneumocystomycetes</taxon>
        <taxon>Pneumocystaceae</taxon>
        <taxon>Pneumocystis</taxon>
    </lineage>
</organism>
<comment type="caution">
    <text evidence="1">The sequence shown here is derived from an EMBL/GenBank/DDBJ whole genome shotgun (WGS) entry which is preliminary data.</text>
</comment>
<gene>
    <name evidence="1" type="ORF">PORY_002095</name>
</gene>
<dbReference type="EMBL" id="JABTEG010000008">
    <property type="protein sequence ID" value="KAG4304385.1"/>
    <property type="molecule type" value="Genomic_DNA"/>
</dbReference>
<reference evidence="1 2" key="1">
    <citation type="journal article" date="2021" name="Commun. Biol.">
        <title>Genomic insights into the host specific adaptation of the Pneumocystis genus.</title>
        <authorList>
            <person name="Cisse O.H."/>
            <person name="Ma L."/>
            <person name="Dekker J.P."/>
            <person name="Khil P.P."/>
            <person name="Youn J.-H."/>
            <person name="Brenchley J.M."/>
            <person name="Blair R."/>
            <person name="Pahar B."/>
            <person name="Chabe M."/>
            <person name="Van Rompay K.K.A."/>
            <person name="Keesler R."/>
            <person name="Sukura A."/>
            <person name="Hirsch V."/>
            <person name="Kutty G."/>
            <person name="Liu Y."/>
            <person name="Peng L."/>
            <person name="Chen J."/>
            <person name="Song J."/>
            <person name="Weissenbacher-Lang C."/>
            <person name="Xu J."/>
            <person name="Upham N.S."/>
            <person name="Stajich J.E."/>
            <person name="Cuomo C.A."/>
            <person name="Cushion M.T."/>
            <person name="Kovacs J.A."/>
        </authorList>
    </citation>
    <scope>NUCLEOTIDE SEQUENCE [LARGE SCALE GENOMIC DNA]</scope>
    <source>
        <strain evidence="1 2">RABM</strain>
    </source>
</reference>
<evidence type="ECO:0000313" key="1">
    <source>
        <dbReference type="EMBL" id="KAG4304385.1"/>
    </source>
</evidence>
<accession>A0ACB7CA96</accession>